<dbReference type="PANTHER" id="PTHR48060:SF21">
    <property type="entry name" value="L DOMAIN-LIKE PROTEIN"/>
    <property type="match status" value="1"/>
</dbReference>
<evidence type="ECO:0000313" key="12">
    <source>
        <dbReference type="EMBL" id="KAE8692261.1"/>
    </source>
</evidence>
<comment type="subcellular location">
    <subcellularLocation>
        <location evidence="1">Membrane</location>
        <topology evidence="1">Single-pass type I membrane protein</topology>
    </subcellularLocation>
</comment>
<feature type="signal peptide" evidence="10">
    <location>
        <begin position="1"/>
        <end position="24"/>
    </location>
</feature>
<keyword evidence="7" id="KW-1133">Transmembrane helix</keyword>
<evidence type="ECO:0000256" key="8">
    <source>
        <dbReference type="ARBA" id="ARBA00023136"/>
    </source>
</evidence>
<protein>
    <submittedName>
        <fullName evidence="12">Serine-threonine protein kinase</fullName>
    </submittedName>
</protein>
<dbReference type="GO" id="GO:0016301">
    <property type="term" value="F:kinase activity"/>
    <property type="evidence" value="ECO:0007669"/>
    <property type="project" value="UniProtKB-KW"/>
</dbReference>
<evidence type="ECO:0000256" key="7">
    <source>
        <dbReference type="ARBA" id="ARBA00022989"/>
    </source>
</evidence>
<evidence type="ECO:0000256" key="4">
    <source>
        <dbReference type="ARBA" id="ARBA00022692"/>
    </source>
</evidence>
<evidence type="ECO:0000256" key="3">
    <source>
        <dbReference type="ARBA" id="ARBA00022614"/>
    </source>
</evidence>
<evidence type="ECO:0000256" key="9">
    <source>
        <dbReference type="ARBA" id="ARBA00023180"/>
    </source>
</evidence>
<feature type="chain" id="PRO_5025332031" evidence="10">
    <location>
        <begin position="25"/>
        <end position="180"/>
    </location>
</feature>
<dbReference type="Proteomes" id="UP000436088">
    <property type="component" value="Unassembled WGS sequence"/>
</dbReference>
<dbReference type="Pfam" id="PF13855">
    <property type="entry name" value="LRR_8"/>
    <property type="match status" value="1"/>
</dbReference>
<keyword evidence="9" id="KW-0325">Glycoprotein</keyword>
<dbReference type="GO" id="GO:0016020">
    <property type="term" value="C:membrane"/>
    <property type="evidence" value="ECO:0007669"/>
    <property type="project" value="UniProtKB-SubCell"/>
</dbReference>
<dbReference type="InterPro" id="IPR013210">
    <property type="entry name" value="LRR_N_plant-typ"/>
</dbReference>
<dbReference type="Pfam" id="PF08263">
    <property type="entry name" value="LRRNT_2"/>
    <property type="match status" value="1"/>
</dbReference>
<keyword evidence="4" id="KW-0812">Transmembrane</keyword>
<evidence type="ECO:0000256" key="5">
    <source>
        <dbReference type="ARBA" id="ARBA00022729"/>
    </source>
</evidence>
<dbReference type="EMBL" id="VEPZ02001137">
    <property type="protein sequence ID" value="KAE8692261.1"/>
    <property type="molecule type" value="Genomic_DNA"/>
</dbReference>
<evidence type="ECO:0000256" key="6">
    <source>
        <dbReference type="ARBA" id="ARBA00022737"/>
    </source>
</evidence>
<dbReference type="InterPro" id="IPR053211">
    <property type="entry name" value="DNA_repair-toleration"/>
</dbReference>
<keyword evidence="13" id="KW-1185">Reference proteome</keyword>
<accession>A0A6A2ZJY3</accession>
<keyword evidence="8" id="KW-0472">Membrane</keyword>
<dbReference type="SUPFAM" id="SSF52058">
    <property type="entry name" value="L domain-like"/>
    <property type="match status" value="1"/>
</dbReference>
<keyword evidence="6" id="KW-0677">Repeat</keyword>
<proteinExistence type="inferred from homology"/>
<keyword evidence="12" id="KW-0808">Transferase</keyword>
<dbReference type="Gene3D" id="3.80.10.10">
    <property type="entry name" value="Ribonuclease Inhibitor"/>
    <property type="match status" value="1"/>
</dbReference>
<dbReference type="InterPro" id="IPR001611">
    <property type="entry name" value="Leu-rich_rpt"/>
</dbReference>
<keyword evidence="3" id="KW-0433">Leucine-rich repeat</keyword>
<keyword evidence="5 10" id="KW-0732">Signal</keyword>
<comment type="similarity">
    <text evidence="2">Belongs to the RLP family.</text>
</comment>
<evidence type="ECO:0000256" key="10">
    <source>
        <dbReference type="SAM" id="SignalP"/>
    </source>
</evidence>
<evidence type="ECO:0000256" key="1">
    <source>
        <dbReference type="ARBA" id="ARBA00004479"/>
    </source>
</evidence>
<evidence type="ECO:0000259" key="11">
    <source>
        <dbReference type="Pfam" id="PF08263"/>
    </source>
</evidence>
<gene>
    <name evidence="12" type="ORF">F3Y22_tig00110847pilonHSYRG00114</name>
</gene>
<dbReference type="FunFam" id="3.80.10.10:FF:000275">
    <property type="entry name" value="Leucine-rich repeat receptor-like protein kinase"/>
    <property type="match status" value="1"/>
</dbReference>
<name>A0A6A2ZJY3_HIBSY</name>
<reference evidence="12" key="1">
    <citation type="submission" date="2019-09" db="EMBL/GenBank/DDBJ databases">
        <title>Draft genome information of white flower Hibiscus syriacus.</title>
        <authorList>
            <person name="Kim Y.-M."/>
        </authorList>
    </citation>
    <scope>NUCLEOTIDE SEQUENCE [LARGE SCALE GENOMIC DNA]</scope>
    <source>
        <strain evidence="12">YM2019G1</strain>
    </source>
</reference>
<dbReference type="Pfam" id="PF00560">
    <property type="entry name" value="LRR_1"/>
    <property type="match status" value="1"/>
</dbReference>
<evidence type="ECO:0000256" key="2">
    <source>
        <dbReference type="ARBA" id="ARBA00009592"/>
    </source>
</evidence>
<sequence length="180" mass="19940">MKYNPCFHLLSVLWIQCFLVCSSAIAIRNLATDQSALILFKDGIVDPQNVLANSWTASTSVCKWVGVSCGVIHERVVALNLTGNIPPHLANLSFLHSLDLSSNHFYGHLPPELGHLHRLRVIELSFNGLSGEIPSWLGNLHRVNILKMRSNSFAGTIPRTLVNMSNLEILDLGFNQLFGQ</sequence>
<feature type="domain" description="Leucine-rich repeat-containing N-terminal plant-type" evidence="11">
    <location>
        <begin position="31"/>
        <end position="69"/>
    </location>
</feature>
<dbReference type="InterPro" id="IPR032675">
    <property type="entry name" value="LRR_dom_sf"/>
</dbReference>
<evidence type="ECO:0000313" key="13">
    <source>
        <dbReference type="Proteomes" id="UP000436088"/>
    </source>
</evidence>
<dbReference type="PANTHER" id="PTHR48060">
    <property type="entry name" value="DNA DAMAGE-REPAIR/TOLERATION PROTEIN DRT100"/>
    <property type="match status" value="1"/>
</dbReference>
<keyword evidence="12" id="KW-0418">Kinase</keyword>
<dbReference type="AlphaFoldDB" id="A0A6A2ZJY3"/>
<organism evidence="12 13">
    <name type="scientific">Hibiscus syriacus</name>
    <name type="common">Rose of Sharon</name>
    <dbReference type="NCBI Taxonomy" id="106335"/>
    <lineage>
        <taxon>Eukaryota</taxon>
        <taxon>Viridiplantae</taxon>
        <taxon>Streptophyta</taxon>
        <taxon>Embryophyta</taxon>
        <taxon>Tracheophyta</taxon>
        <taxon>Spermatophyta</taxon>
        <taxon>Magnoliopsida</taxon>
        <taxon>eudicotyledons</taxon>
        <taxon>Gunneridae</taxon>
        <taxon>Pentapetalae</taxon>
        <taxon>rosids</taxon>
        <taxon>malvids</taxon>
        <taxon>Malvales</taxon>
        <taxon>Malvaceae</taxon>
        <taxon>Malvoideae</taxon>
        <taxon>Hibiscus</taxon>
    </lineage>
</organism>
<comment type="caution">
    <text evidence="12">The sequence shown here is derived from an EMBL/GenBank/DDBJ whole genome shotgun (WGS) entry which is preliminary data.</text>
</comment>